<dbReference type="InterPro" id="IPR002318">
    <property type="entry name" value="Ala-tRNA-lgiase_IIc"/>
</dbReference>
<dbReference type="SMART" id="SM00863">
    <property type="entry name" value="tRNA_SAD"/>
    <property type="match status" value="1"/>
</dbReference>
<dbReference type="InterPro" id="IPR045864">
    <property type="entry name" value="aa-tRNA-synth_II/BPL/LPL"/>
</dbReference>
<dbReference type="FunFam" id="3.30.980.10:FF:000004">
    <property type="entry name" value="Alanine--tRNA ligase, cytoplasmic"/>
    <property type="match status" value="1"/>
</dbReference>
<proteinExistence type="inferred from homology"/>
<sequence length="982" mass="106957">MEVLTGLAIIVNRPARKSRNIKRRPQRKTMDGDQIRDSFIKFFESKGHQHMPSASLIPAGDPTLLFTSAGMVPFKPFFMGEQTPPSRRLTSSQKSFRTTDIDEVGDHKHLTFFEMLGNFSIGDYFKEGAVDLCWELVTQLFKLDPERLFVTIHLDDEEAFAIWRDQIGVPVERIYRYGDKDNWWGPAGNEGPTGPCSEVHYDGGSEKGCHNGRMMPPDDLISQFRNELETGETQPINGCHPNCECERFVELWNLVFMQFYQDTDGGRTPLPAPSVDTGMGLERAMVILQGKNNIYETDLFIPIINRIGRLTGKTYGADTDTDYAMRVVVEHARAAAFLIGDGVVPGNEGRGYVLRRVVRRAIRYGRQLGLNEPFLTEVVEAVIPQFDTAYKELSENHEFIQRVIGLEEERFGEAFVRGTGILNGMLGHRSYVRDEVSETSGTLIPDAVRLGGVDETTGAEIAHDLLLQLIPPTGPWDQALDQWAHRITGNEAFVLYDTYGFPPELTAEIAREHGVEVDMEGFKREMDAQKEQSRSSGSFSGGMDMQTSYSELGLGASEFVGYNQIEQDSMIAAILSGGISVGHATQGQQVEVVISQSPFYAEGGGQLGDRGVISGPNGVVAVEDTQSPVAGLIVQRGTVQQGEISVGDTVTASVEAARRLDSSRNHSGTHILHAALRSVLGAHVRQAGSFVAPERLRFDFSHVSALTQDELLSVQSLSNDKVRGNLTVTSHEASYSEAVREGALAFFGDRYGDVVRVVTMAGGDAFSVEVCGGTHVSATGQVGTLVVLGESSIGGGMRRIEAVTGRAAEELFVQQSDRLQAISQKLHTPVADLESRLDSFMQENENLRKQVESFQKTSLRDEAEELLSQVQDVDGVKVVAGRTSAGSADGMREMGDFLKDKLGSVVVALAAVVEDSPILITMVTPDLVERGLHAGNLARDTAKVMGGGGGGRPEMAQAGGKQPEKLNEALSGVPALVRQGLS</sequence>
<keyword evidence="13" id="KW-0175">Coiled coil</keyword>
<evidence type="ECO:0000313" key="15">
    <source>
        <dbReference type="EMBL" id="SUZ78453.1"/>
    </source>
</evidence>
<keyword evidence="4" id="KW-0820">tRNA-binding</keyword>
<dbReference type="InterPro" id="IPR023033">
    <property type="entry name" value="Ala_tRNA_ligase_euk/bac"/>
</dbReference>
<feature type="domain" description="Alanyl-transfer RNA synthetases family profile" evidence="14">
    <location>
        <begin position="30"/>
        <end position="814"/>
    </location>
</feature>
<name>A0A381QLK4_9ZZZZ</name>
<evidence type="ECO:0000256" key="10">
    <source>
        <dbReference type="ARBA" id="ARBA00022884"/>
    </source>
</evidence>
<dbReference type="HAMAP" id="MF_00036_B">
    <property type="entry name" value="Ala_tRNA_synth_B"/>
    <property type="match status" value="1"/>
</dbReference>
<evidence type="ECO:0000256" key="7">
    <source>
        <dbReference type="ARBA" id="ARBA00022741"/>
    </source>
</evidence>
<dbReference type="InterPro" id="IPR050058">
    <property type="entry name" value="Ala-tRNA_ligase"/>
</dbReference>
<gene>
    <name evidence="15" type="ORF">METZ01_LOCUS31307</name>
</gene>
<keyword evidence="11" id="KW-0648">Protein biosynthesis</keyword>
<evidence type="ECO:0000256" key="5">
    <source>
        <dbReference type="ARBA" id="ARBA00022598"/>
    </source>
</evidence>
<dbReference type="EC" id="6.1.1.7" evidence="2"/>
<dbReference type="FunFam" id="2.40.30.130:FF:000001">
    <property type="entry name" value="Alanine--tRNA ligase"/>
    <property type="match status" value="1"/>
</dbReference>
<evidence type="ECO:0000256" key="9">
    <source>
        <dbReference type="ARBA" id="ARBA00022840"/>
    </source>
</evidence>
<dbReference type="InterPro" id="IPR018164">
    <property type="entry name" value="Ala-tRNA-synth_IIc_N"/>
</dbReference>
<dbReference type="PANTHER" id="PTHR11777:SF9">
    <property type="entry name" value="ALANINE--TRNA LIGASE, CYTOPLASMIC"/>
    <property type="match status" value="1"/>
</dbReference>
<dbReference type="InterPro" id="IPR003156">
    <property type="entry name" value="DHHA1_dom"/>
</dbReference>
<evidence type="ECO:0000256" key="12">
    <source>
        <dbReference type="ARBA" id="ARBA00023146"/>
    </source>
</evidence>
<dbReference type="InterPro" id="IPR018162">
    <property type="entry name" value="Ala-tRNA-ligase_IIc_anticod-bd"/>
</dbReference>
<dbReference type="GO" id="GO:0005829">
    <property type="term" value="C:cytosol"/>
    <property type="evidence" value="ECO:0007669"/>
    <property type="project" value="TreeGrafter"/>
</dbReference>
<dbReference type="SUPFAM" id="SSF55186">
    <property type="entry name" value="ThrRS/AlaRS common domain"/>
    <property type="match status" value="1"/>
</dbReference>
<dbReference type="GO" id="GO:0004813">
    <property type="term" value="F:alanine-tRNA ligase activity"/>
    <property type="evidence" value="ECO:0007669"/>
    <property type="project" value="UniProtKB-EC"/>
</dbReference>
<dbReference type="Pfam" id="PF01411">
    <property type="entry name" value="tRNA-synt_2c"/>
    <property type="match status" value="2"/>
</dbReference>
<dbReference type="CDD" id="cd00673">
    <property type="entry name" value="AlaRS_core"/>
    <property type="match status" value="1"/>
</dbReference>
<reference evidence="15" key="1">
    <citation type="submission" date="2018-05" db="EMBL/GenBank/DDBJ databases">
        <authorList>
            <person name="Lanie J.A."/>
            <person name="Ng W.-L."/>
            <person name="Kazmierczak K.M."/>
            <person name="Andrzejewski T.M."/>
            <person name="Davidsen T.M."/>
            <person name="Wayne K.J."/>
            <person name="Tettelin H."/>
            <person name="Glass J.I."/>
            <person name="Rusch D."/>
            <person name="Podicherti R."/>
            <person name="Tsui H.-C.T."/>
            <person name="Winkler M.E."/>
        </authorList>
    </citation>
    <scope>NUCLEOTIDE SEQUENCE</scope>
</reference>
<evidence type="ECO:0000256" key="1">
    <source>
        <dbReference type="ARBA" id="ARBA00008226"/>
    </source>
</evidence>
<comment type="similarity">
    <text evidence="1">Belongs to the class-II aminoacyl-tRNA synthetase family.</text>
</comment>
<keyword evidence="6" id="KW-0479">Metal-binding</keyword>
<dbReference type="AlphaFoldDB" id="A0A381QLK4"/>
<evidence type="ECO:0000256" key="3">
    <source>
        <dbReference type="ARBA" id="ARBA00017959"/>
    </source>
</evidence>
<keyword evidence="12" id="KW-0030">Aminoacyl-tRNA synthetase</keyword>
<dbReference type="EMBL" id="UINC01001354">
    <property type="protein sequence ID" value="SUZ78453.1"/>
    <property type="molecule type" value="Genomic_DNA"/>
</dbReference>
<dbReference type="GO" id="GO:0002161">
    <property type="term" value="F:aminoacyl-tRNA deacylase activity"/>
    <property type="evidence" value="ECO:0007669"/>
    <property type="project" value="TreeGrafter"/>
</dbReference>
<dbReference type="Pfam" id="PF02272">
    <property type="entry name" value="DHHA1"/>
    <property type="match status" value="1"/>
</dbReference>
<evidence type="ECO:0000256" key="13">
    <source>
        <dbReference type="SAM" id="Coils"/>
    </source>
</evidence>
<dbReference type="PROSITE" id="PS50860">
    <property type="entry name" value="AA_TRNA_LIGASE_II_ALA"/>
    <property type="match status" value="1"/>
</dbReference>
<dbReference type="InterPro" id="IPR012947">
    <property type="entry name" value="tRNA_SAD"/>
</dbReference>
<evidence type="ECO:0000259" key="14">
    <source>
        <dbReference type="PROSITE" id="PS50860"/>
    </source>
</evidence>
<evidence type="ECO:0000256" key="2">
    <source>
        <dbReference type="ARBA" id="ARBA00013168"/>
    </source>
</evidence>
<keyword evidence="8" id="KW-0862">Zinc</keyword>
<dbReference type="SUPFAM" id="SSF101353">
    <property type="entry name" value="Putative anticodon-binding domain of alanyl-tRNA synthetase (AlaRS)"/>
    <property type="match status" value="1"/>
</dbReference>
<evidence type="ECO:0000256" key="8">
    <source>
        <dbReference type="ARBA" id="ARBA00022833"/>
    </source>
</evidence>
<dbReference type="GO" id="GO:0006419">
    <property type="term" value="P:alanyl-tRNA aminoacylation"/>
    <property type="evidence" value="ECO:0007669"/>
    <property type="project" value="InterPro"/>
</dbReference>
<dbReference type="Gene3D" id="3.30.980.10">
    <property type="entry name" value="Threonyl-trna Synthetase, Chain A, domain 2"/>
    <property type="match status" value="1"/>
</dbReference>
<dbReference type="InterPro" id="IPR018165">
    <property type="entry name" value="Ala-tRNA-synth_IIc_core"/>
</dbReference>
<dbReference type="Gene3D" id="6.10.250.550">
    <property type="match status" value="1"/>
</dbReference>
<dbReference type="Gene3D" id="3.10.310.40">
    <property type="match status" value="1"/>
</dbReference>
<dbReference type="Pfam" id="PF07973">
    <property type="entry name" value="tRNA_SAD"/>
    <property type="match status" value="1"/>
</dbReference>
<keyword evidence="9" id="KW-0067">ATP-binding</keyword>
<dbReference type="PRINTS" id="PR00980">
    <property type="entry name" value="TRNASYNTHALA"/>
</dbReference>
<dbReference type="InterPro" id="IPR009000">
    <property type="entry name" value="Transl_B-barrel_sf"/>
</dbReference>
<dbReference type="FunFam" id="3.10.310.40:FF:000001">
    <property type="entry name" value="Alanine--tRNA ligase"/>
    <property type="match status" value="1"/>
</dbReference>
<dbReference type="Gene3D" id="3.30.54.20">
    <property type="match status" value="1"/>
</dbReference>
<organism evidence="15">
    <name type="scientific">marine metagenome</name>
    <dbReference type="NCBI Taxonomy" id="408172"/>
    <lineage>
        <taxon>unclassified sequences</taxon>
        <taxon>metagenomes</taxon>
        <taxon>ecological metagenomes</taxon>
    </lineage>
</organism>
<dbReference type="Gene3D" id="2.40.30.130">
    <property type="match status" value="1"/>
</dbReference>
<protein>
    <recommendedName>
        <fullName evidence="3">Alanine--tRNA ligase</fullName>
        <ecNumber evidence="2">6.1.1.7</ecNumber>
    </recommendedName>
</protein>
<keyword evidence="10" id="KW-0694">RNA-binding</keyword>
<dbReference type="PANTHER" id="PTHR11777">
    <property type="entry name" value="ALANYL-TRNA SYNTHETASE"/>
    <property type="match status" value="1"/>
</dbReference>
<feature type="coiled-coil region" evidence="13">
    <location>
        <begin position="830"/>
        <end position="857"/>
    </location>
</feature>
<dbReference type="SUPFAM" id="SSF55681">
    <property type="entry name" value="Class II aaRS and biotin synthetases"/>
    <property type="match status" value="1"/>
</dbReference>
<dbReference type="SUPFAM" id="SSF50447">
    <property type="entry name" value="Translation proteins"/>
    <property type="match status" value="1"/>
</dbReference>
<evidence type="ECO:0000256" key="6">
    <source>
        <dbReference type="ARBA" id="ARBA00022723"/>
    </source>
</evidence>
<accession>A0A381QLK4</accession>
<evidence type="ECO:0000256" key="11">
    <source>
        <dbReference type="ARBA" id="ARBA00022917"/>
    </source>
</evidence>
<dbReference type="GO" id="GO:0000049">
    <property type="term" value="F:tRNA binding"/>
    <property type="evidence" value="ECO:0007669"/>
    <property type="project" value="UniProtKB-KW"/>
</dbReference>
<dbReference type="Gene3D" id="3.30.930.10">
    <property type="entry name" value="Bira Bifunctional Protein, Domain 2"/>
    <property type="match status" value="1"/>
</dbReference>
<evidence type="ECO:0000256" key="4">
    <source>
        <dbReference type="ARBA" id="ARBA00022555"/>
    </source>
</evidence>
<keyword evidence="5" id="KW-0436">Ligase</keyword>
<dbReference type="GO" id="GO:0046872">
    <property type="term" value="F:metal ion binding"/>
    <property type="evidence" value="ECO:0007669"/>
    <property type="project" value="UniProtKB-KW"/>
</dbReference>
<keyword evidence="7" id="KW-0547">Nucleotide-binding</keyword>
<dbReference type="GO" id="GO:0005524">
    <property type="term" value="F:ATP binding"/>
    <property type="evidence" value="ECO:0007669"/>
    <property type="project" value="UniProtKB-KW"/>
</dbReference>
<dbReference type="InterPro" id="IPR018163">
    <property type="entry name" value="Thr/Ala-tRNA-synth_IIc_edit"/>
</dbReference>